<dbReference type="EMBL" id="JBHUEK010000031">
    <property type="protein sequence ID" value="MFD1781094.1"/>
    <property type="molecule type" value="Genomic_DNA"/>
</dbReference>
<protein>
    <submittedName>
        <fullName evidence="1">Tetratricopeptide repeat protein</fullName>
    </submittedName>
</protein>
<dbReference type="RefSeq" id="WP_388041058.1">
    <property type="nucleotide sequence ID" value="NZ_JBHUEK010000031.1"/>
</dbReference>
<keyword evidence="2" id="KW-1185">Reference proteome</keyword>
<reference evidence="2" key="1">
    <citation type="journal article" date="2019" name="Int. J. Syst. Evol. Microbiol.">
        <title>The Global Catalogue of Microorganisms (GCM) 10K type strain sequencing project: providing services to taxonomists for standard genome sequencing and annotation.</title>
        <authorList>
            <consortium name="The Broad Institute Genomics Platform"/>
            <consortium name="The Broad Institute Genome Sequencing Center for Infectious Disease"/>
            <person name="Wu L."/>
            <person name="Ma J."/>
        </authorList>
    </citation>
    <scope>NUCLEOTIDE SEQUENCE [LARGE SCALE GENOMIC DNA]</scope>
    <source>
        <strain evidence="2">CCUG 15531</strain>
    </source>
</reference>
<name>A0ABW4MSY7_9BACI</name>
<sequence length="343" mass="39593">MENKFKGKKHDKVVPFPHLKERLMDKGLEALTNKKFKEALTLLSQAQELEEGNHEIELGIVICLFELGELEQAKENCLVMMKEDVGDYFHVLQIYLTILIQLGQYNEVKTTIEAVLDEDSVPPEYLDNLTQLLELSKRMLYSDDKVESEAENTNEDVLEHLQHVLYNEEMIGNQIAAIQSMKELNIRKYLDMLAPFLANPKKHPVVKTMILQLLAINQIDGEIEVEKLGETIKVIPSKLIDPSMSSFTIEVLSILEEQLQNENPTLYETAKEIWLQHLFVLYPFTLDDENPSTYAAALHLYSAELHGMEIENRTLEQIYGISLFELKHALDKLEKVERFSYIE</sequence>
<dbReference type="SUPFAM" id="SSF48452">
    <property type="entry name" value="TPR-like"/>
    <property type="match status" value="1"/>
</dbReference>
<gene>
    <name evidence="1" type="ORF">ACFSFW_20780</name>
</gene>
<dbReference type="InterPro" id="IPR011990">
    <property type="entry name" value="TPR-like_helical_dom_sf"/>
</dbReference>
<comment type="caution">
    <text evidence="1">The sequence shown here is derived from an EMBL/GenBank/DDBJ whole genome shotgun (WGS) entry which is preliminary data.</text>
</comment>
<dbReference type="Proteomes" id="UP001597227">
    <property type="component" value="Unassembled WGS sequence"/>
</dbReference>
<dbReference type="Gene3D" id="1.25.40.10">
    <property type="entry name" value="Tetratricopeptide repeat domain"/>
    <property type="match status" value="1"/>
</dbReference>
<organism evidence="1 2">
    <name type="scientific">Fredinandcohnia salidurans</name>
    <dbReference type="NCBI Taxonomy" id="2595041"/>
    <lineage>
        <taxon>Bacteria</taxon>
        <taxon>Bacillati</taxon>
        <taxon>Bacillota</taxon>
        <taxon>Bacilli</taxon>
        <taxon>Bacillales</taxon>
        <taxon>Bacillaceae</taxon>
        <taxon>Fredinandcohnia</taxon>
    </lineage>
</organism>
<proteinExistence type="predicted"/>
<evidence type="ECO:0000313" key="2">
    <source>
        <dbReference type="Proteomes" id="UP001597227"/>
    </source>
</evidence>
<dbReference type="SUPFAM" id="SSF116965">
    <property type="entry name" value="Hypothetical protein MPN330"/>
    <property type="match status" value="1"/>
</dbReference>
<evidence type="ECO:0000313" key="1">
    <source>
        <dbReference type="EMBL" id="MFD1781094.1"/>
    </source>
</evidence>
<dbReference type="Pfam" id="PF14559">
    <property type="entry name" value="TPR_19"/>
    <property type="match status" value="1"/>
</dbReference>
<accession>A0ABW4MSY7</accession>